<evidence type="ECO:0000256" key="3">
    <source>
        <dbReference type="SAM" id="Phobius"/>
    </source>
</evidence>
<dbReference type="InterPro" id="IPR050266">
    <property type="entry name" value="AB_hydrolase_sf"/>
</dbReference>
<dbReference type="AlphaFoldDB" id="A0A365U8W8"/>
<dbReference type="GO" id="GO:0008233">
    <property type="term" value="F:peptidase activity"/>
    <property type="evidence" value="ECO:0007669"/>
    <property type="project" value="InterPro"/>
</dbReference>
<dbReference type="PANTHER" id="PTHR43798">
    <property type="entry name" value="MONOACYLGLYCEROL LIPASE"/>
    <property type="match status" value="1"/>
</dbReference>
<evidence type="ECO:0000256" key="2">
    <source>
        <dbReference type="ARBA" id="ARBA00022801"/>
    </source>
</evidence>
<keyword evidence="3" id="KW-0812">Transmembrane</keyword>
<dbReference type="PANTHER" id="PTHR43798:SF33">
    <property type="entry name" value="HYDROLASE, PUTATIVE (AFU_ORTHOLOGUE AFUA_2G14860)-RELATED"/>
    <property type="match status" value="1"/>
</dbReference>
<name>A0A365U8W8_9RHOB</name>
<dbReference type="GO" id="GO:0006508">
    <property type="term" value="P:proteolysis"/>
    <property type="evidence" value="ECO:0007669"/>
    <property type="project" value="InterPro"/>
</dbReference>
<evidence type="ECO:0000256" key="1">
    <source>
        <dbReference type="ARBA" id="ARBA00010088"/>
    </source>
</evidence>
<dbReference type="Gene3D" id="3.40.50.1820">
    <property type="entry name" value="alpha/beta hydrolase"/>
    <property type="match status" value="1"/>
</dbReference>
<proteinExistence type="inferred from homology"/>
<comment type="similarity">
    <text evidence="1">Belongs to the peptidase S33 family.</text>
</comment>
<keyword evidence="3" id="KW-0472">Membrane</keyword>
<organism evidence="5 6">
    <name type="scientific">Rhodosalinus halophilus</name>
    <dbReference type="NCBI Taxonomy" id="2259333"/>
    <lineage>
        <taxon>Bacteria</taxon>
        <taxon>Pseudomonadati</taxon>
        <taxon>Pseudomonadota</taxon>
        <taxon>Alphaproteobacteria</taxon>
        <taxon>Rhodobacterales</taxon>
        <taxon>Paracoccaceae</taxon>
        <taxon>Rhodosalinus</taxon>
    </lineage>
</organism>
<dbReference type="InterPro" id="IPR002410">
    <property type="entry name" value="Peptidase_S33"/>
</dbReference>
<feature type="domain" description="AB hydrolase-1" evidence="4">
    <location>
        <begin position="130"/>
        <end position="389"/>
    </location>
</feature>
<keyword evidence="3" id="KW-1133">Transmembrane helix</keyword>
<dbReference type="InterPro" id="IPR029058">
    <property type="entry name" value="AB_hydrolase_fold"/>
</dbReference>
<accession>A0A365U8W8</accession>
<reference evidence="5 6" key="1">
    <citation type="submission" date="2018-07" db="EMBL/GenBank/DDBJ databases">
        <title>Rhodosalinus sp. strain E84T genomic sequence and assembly.</title>
        <authorList>
            <person name="Liu Z.-W."/>
            <person name="Lu D.-C."/>
        </authorList>
    </citation>
    <scope>NUCLEOTIDE SEQUENCE [LARGE SCALE GENOMIC DNA]</scope>
    <source>
        <strain evidence="5 6">E84</strain>
    </source>
</reference>
<keyword evidence="6" id="KW-1185">Reference proteome</keyword>
<protein>
    <submittedName>
        <fullName evidence="5">Alpha/beta hydrolase</fullName>
    </submittedName>
</protein>
<sequence>MSRCAKGVSSLRFRPISSRSSVICAEQANQAAAGRAAIDTGSLPPLEPLAAMPSLKATRHQLAPALGPMSRIGLIGLVVLLCAAGAVAWKMLPARTSPIDGPDPVAELVPAEIGGMTQWLLIRGADRSAPILLWLHGGPGSAQMPIRSATEALERHFVVVHWDQRGAGKSNPPDFDPATMTLDRFLADAREVTALLRERVGDQPLIVLGHSWGTMLGARLVARWPEDYAGYVAVGQQVDTLRGVELALDWLREAAPDSELAAMAPEAFRDHGLYVRLMQALEAHGGGMNVSLASMLPRALAAPEYRLPDYIRWFDGANRGSGPMWADYRARDLIGEVPRMPVPMLVVAGARDMNTPVPLVRDWMDSVEAPEGKRLVIFAESGHAPFLTETGRFVETVVAFGEEVTAEE</sequence>
<evidence type="ECO:0000259" key="4">
    <source>
        <dbReference type="Pfam" id="PF00561"/>
    </source>
</evidence>
<dbReference type="GO" id="GO:0016020">
    <property type="term" value="C:membrane"/>
    <property type="evidence" value="ECO:0007669"/>
    <property type="project" value="TreeGrafter"/>
</dbReference>
<feature type="transmembrane region" description="Helical" evidence="3">
    <location>
        <begin position="72"/>
        <end position="92"/>
    </location>
</feature>
<evidence type="ECO:0000313" key="5">
    <source>
        <dbReference type="EMBL" id="RBI85180.1"/>
    </source>
</evidence>
<dbReference type="SUPFAM" id="SSF53474">
    <property type="entry name" value="alpha/beta-Hydrolases"/>
    <property type="match status" value="1"/>
</dbReference>
<dbReference type="PRINTS" id="PR00793">
    <property type="entry name" value="PROAMNOPTASE"/>
</dbReference>
<comment type="caution">
    <text evidence="5">The sequence shown here is derived from an EMBL/GenBank/DDBJ whole genome shotgun (WGS) entry which is preliminary data.</text>
</comment>
<dbReference type="Pfam" id="PF00561">
    <property type="entry name" value="Abhydrolase_1"/>
    <property type="match status" value="1"/>
</dbReference>
<dbReference type="InterPro" id="IPR000073">
    <property type="entry name" value="AB_hydrolase_1"/>
</dbReference>
<gene>
    <name evidence="5" type="ORF">DRV85_10425</name>
</gene>
<dbReference type="EMBL" id="QNTQ01000008">
    <property type="protein sequence ID" value="RBI85180.1"/>
    <property type="molecule type" value="Genomic_DNA"/>
</dbReference>
<evidence type="ECO:0000313" key="6">
    <source>
        <dbReference type="Proteomes" id="UP000253370"/>
    </source>
</evidence>
<keyword evidence="2 5" id="KW-0378">Hydrolase</keyword>
<dbReference type="Proteomes" id="UP000253370">
    <property type="component" value="Unassembled WGS sequence"/>
</dbReference>